<feature type="transmembrane region" description="Helical" evidence="7">
    <location>
        <begin position="211"/>
        <end position="233"/>
    </location>
</feature>
<dbReference type="AlphaFoldDB" id="M0M9P1"/>
<feature type="transmembrane region" description="Helical" evidence="7">
    <location>
        <begin position="37"/>
        <end position="58"/>
    </location>
</feature>
<dbReference type="PANTHER" id="PTHR42682">
    <property type="entry name" value="HYDROGENASE-4 COMPONENT F"/>
    <property type="match status" value="1"/>
</dbReference>
<dbReference type="eggNOG" id="arCOG01541">
    <property type="taxonomic scope" value="Archaea"/>
</dbReference>
<evidence type="ECO:0000256" key="4">
    <source>
        <dbReference type="ARBA" id="ARBA00022989"/>
    </source>
</evidence>
<protein>
    <submittedName>
        <fullName evidence="9">Monovalent cation/H+ antiporter subunit D</fullName>
    </submittedName>
</protein>
<keyword evidence="3 7" id="KW-0812">Transmembrane</keyword>
<feature type="transmembrane region" description="Helical" evidence="7">
    <location>
        <begin position="280"/>
        <end position="299"/>
    </location>
</feature>
<evidence type="ECO:0000313" key="9">
    <source>
        <dbReference type="EMBL" id="EMA42043.1"/>
    </source>
</evidence>
<feature type="transmembrane region" description="Helical" evidence="7">
    <location>
        <begin position="331"/>
        <end position="356"/>
    </location>
</feature>
<feature type="transmembrane region" description="Helical" evidence="7">
    <location>
        <begin position="417"/>
        <end position="439"/>
    </location>
</feature>
<evidence type="ECO:0000256" key="1">
    <source>
        <dbReference type="ARBA" id="ARBA00004651"/>
    </source>
</evidence>
<evidence type="ECO:0000256" key="2">
    <source>
        <dbReference type="ARBA" id="ARBA00022475"/>
    </source>
</evidence>
<dbReference type="PATRIC" id="fig|1132509.6.peg.140"/>
<dbReference type="PRINTS" id="PR01434">
    <property type="entry name" value="NADHDHGNASE5"/>
</dbReference>
<reference evidence="9 10" key="1">
    <citation type="journal article" date="2014" name="PLoS Genet.">
        <title>Phylogenetically driven sequencing of extremely halophilic archaea reveals strategies for static and dynamic osmo-response.</title>
        <authorList>
            <person name="Becker E.A."/>
            <person name="Seitzer P.M."/>
            <person name="Tritt A."/>
            <person name="Larsen D."/>
            <person name="Krusor M."/>
            <person name="Yao A.I."/>
            <person name="Wu D."/>
            <person name="Madern D."/>
            <person name="Eisen J.A."/>
            <person name="Darling A.E."/>
            <person name="Facciotti M.T."/>
        </authorList>
    </citation>
    <scope>NUCLEOTIDE SEQUENCE [LARGE SCALE GENOMIC DNA]</scope>
    <source>
        <strain evidence="9 10">100A6</strain>
    </source>
</reference>
<feature type="transmembrane region" description="Helical" evidence="7">
    <location>
        <begin position="480"/>
        <end position="502"/>
    </location>
</feature>
<dbReference type="Pfam" id="PF00361">
    <property type="entry name" value="Proton_antipo_M"/>
    <property type="match status" value="1"/>
</dbReference>
<evidence type="ECO:0000313" key="10">
    <source>
        <dbReference type="Proteomes" id="UP000011566"/>
    </source>
</evidence>
<feature type="transmembrane region" description="Helical" evidence="7">
    <location>
        <begin position="6"/>
        <end position="25"/>
    </location>
</feature>
<evidence type="ECO:0000259" key="8">
    <source>
        <dbReference type="Pfam" id="PF00361"/>
    </source>
</evidence>
<name>M0M9P1_9EURY</name>
<comment type="caution">
    <text evidence="9">The sequence shown here is derived from an EMBL/GenBank/DDBJ whole genome shotgun (WGS) entry which is preliminary data.</text>
</comment>
<evidence type="ECO:0000256" key="3">
    <source>
        <dbReference type="ARBA" id="ARBA00022692"/>
    </source>
</evidence>
<evidence type="ECO:0000256" key="5">
    <source>
        <dbReference type="ARBA" id="ARBA00023002"/>
    </source>
</evidence>
<keyword evidence="10" id="KW-1185">Reference proteome</keyword>
<accession>M0M9P1</accession>
<keyword evidence="4 7" id="KW-1133">Transmembrane helix</keyword>
<feature type="transmembrane region" description="Helical" evidence="7">
    <location>
        <begin position="78"/>
        <end position="100"/>
    </location>
</feature>
<feature type="transmembrane region" description="Helical" evidence="7">
    <location>
        <begin position="306"/>
        <end position="325"/>
    </location>
</feature>
<dbReference type="InterPro" id="IPR001750">
    <property type="entry name" value="ND/Mrp_TM"/>
</dbReference>
<evidence type="ECO:0000256" key="6">
    <source>
        <dbReference type="ARBA" id="ARBA00023136"/>
    </source>
</evidence>
<keyword evidence="6 7" id="KW-0472">Membrane</keyword>
<keyword evidence="5" id="KW-0560">Oxidoreductase</keyword>
<dbReference type="EMBL" id="AOMB01000003">
    <property type="protein sequence ID" value="EMA42043.1"/>
    <property type="molecule type" value="Genomic_DNA"/>
</dbReference>
<keyword evidence="2" id="KW-1003">Cell membrane</keyword>
<dbReference type="Proteomes" id="UP000011566">
    <property type="component" value="Unassembled WGS sequence"/>
</dbReference>
<feature type="transmembrane region" description="Helical" evidence="7">
    <location>
        <begin position="137"/>
        <end position="154"/>
    </location>
</feature>
<feature type="transmembrane region" description="Helical" evidence="7">
    <location>
        <begin position="377"/>
        <end position="397"/>
    </location>
</feature>
<comment type="subcellular location">
    <subcellularLocation>
        <location evidence="1">Cell membrane</location>
        <topology evidence="1">Multi-pass membrane protein</topology>
    </subcellularLocation>
</comment>
<dbReference type="GO" id="GO:0005886">
    <property type="term" value="C:plasma membrane"/>
    <property type="evidence" value="ECO:0007669"/>
    <property type="project" value="UniProtKB-SubCell"/>
</dbReference>
<proteinExistence type="predicted"/>
<dbReference type="GO" id="GO:0016491">
    <property type="term" value="F:oxidoreductase activity"/>
    <property type="evidence" value="ECO:0007669"/>
    <property type="project" value="UniProtKB-KW"/>
</dbReference>
<dbReference type="PANTHER" id="PTHR42682:SF4">
    <property type="entry name" value="NADH-UBIQUINONE_PLASTOQUINONE"/>
    <property type="match status" value="1"/>
</dbReference>
<dbReference type="InterPro" id="IPR052175">
    <property type="entry name" value="ComplexI-like_HydComp"/>
</dbReference>
<feature type="transmembrane region" description="Helical" evidence="7">
    <location>
        <begin position="245"/>
        <end position="268"/>
    </location>
</feature>
<gene>
    <name evidence="9" type="ORF">C447_00595</name>
</gene>
<sequence length="517" mass="53565">MAVTDVVSVLPATPVALPALAIVFVSVSRARPNLREAWTLLAAVATLVTVWLLIQSSVTHVMPLGSIAGVAFVLRADAAGLLFALLAATLWLVTSVYSIGYVRALDERSQTTYFAAFAASIAATMGVAFAANLLTLFVFYELLTLATYPLVVHTGSPEARDAGRTYVAYTLGGGVVALGGTVLVSVLAGSVGFAPGGIDALTTADPTLTRAAFALLVVGFGVKAAVMPLHGWLPTAMVAPTPVSGLLHAVAVVKSGVFAIGRTTLYIFGPDMTWDLGVGLPLAVAAAITMVIAGVIGLRQDNLKRGLAYSTVSQLSYIALGFALATPLSVFGAFLHIVAHAFMKITLFLAAGVIAVETGEKYVSNLAGVGRRLPATMTAFAVAAAGLIGFPLVAGFVSKFHLILGAAGGPSPVFVGAYLLAGLLKLLYFWPIIYLAFFGRPGADTPESRHAFAPPHTTDVGYVNRTAWKHPPPGREASPLLLVPVLSTVGVAVALGIAPTLFPFWELAETVVVEVFG</sequence>
<organism evidence="9 10">
    <name type="scientific">Halococcus hamelinensis 100A6</name>
    <dbReference type="NCBI Taxonomy" id="1132509"/>
    <lineage>
        <taxon>Archaea</taxon>
        <taxon>Methanobacteriati</taxon>
        <taxon>Methanobacteriota</taxon>
        <taxon>Stenosarchaea group</taxon>
        <taxon>Halobacteria</taxon>
        <taxon>Halobacteriales</taxon>
        <taxon>Halococcaceae</taxon>
        <taxon>Halococcus</taxon>
    </lineage>
</organism>
<feature type="domain" description="NADH:quinone oxidoreductase/Mrp antiporter transmembrane" evidence="8">
    <location>
        <begin position="130"/>
        <end position="417"/>
    </location>
</feature>
<evidence type="ECO:0000256" key="7">
    <source>
        <dbReference type="SAM" id="Phobius"/>
    </source>
</evidence>
<feature type="transmembrane region" description="Helical" evidence="7">
    <location>
        <begin position="112"/>
        <end position="131"/>
    </location>
</feature>
<dbReference type="OrthoDB" id="371891at2157"/>
<feature type="transmembrane region" description="Helical" evidence="7">
    <location>
        <begin position="166"/>
        <end position="191"/>
    </location>
</feature>